<evidence type="ECO:0008006" key="3">
    <source>
        <dbReference type="Google" id="ProtNLM"/>
    </source>
</evidence>
<dbReference type="Proteomes" id="UP000294933">
    <property type="component" value="Unassembled WGS sequence"/>
</dbReference>
<dbReference type="AlphaFoldDB" id="A0A4Y7PVJ1"/>
<dbReference type="VEuPathDB" id="FungiDB:BD410DRAFT_792481"/>
<accession>A0A4Y7PVJ1</accession>
<sequence>MSWFEGFWRRSKPPNDLRQKPPRLSHVSPAVGLALEFVRESSDAFPPLKSAVGALLAIYNICDNAKGNKERAHELRGEAQSTIIFLAGLFRMFKDNELPKELPTEFEGFLATLQNIVSELAQIQRRKNIFSSILHSREDATVLISAEKRLACANIHIQLTFHKQHTKDLTEVKRLTQNTDSKVDIIQTKQDFMIVILLF</sequence>
<dbReference type="EMBL" id="ML170200">
    <property type="protein sequence ID" value="TDL19056.1"/>
    <property type="molecule type" value="Genomic_DNA"/>
</dbReference>
<gene>
    <name evidence="1" type="ORF">BD410DRAFT_792481</name>
</gene>
<dbReference type="CDD" id="cd21037">
    <property type="entry name" value="MLKL_NTD"/>
    <property type="match status" value="1"/>
</dbReference>
<proteinExistence type="predicted"/>
<organism evidence="1 2">
    <name type="scientific">Rickenella mellea</name>
    <dbReference type="NCBI Taxonomy" id="50990"/>
    <lineage>
        <taxon>Eukaryota</taxon>
        <taxon>Fungi</taxon>
        <taxon>Dikarya</taxon>
        <taxon>Basidiomycota</taxon>
        <taxon>Agaricomycotina</taxon>
        <taxon>Agaricomycetes</taxon>
        <taxon>Hymenochaetales</taxon>
        <taxon>Rickenellaceae</taxon>
        <taxon>Rickenella</taxon>
    </lineage>
</organism>
<dbReference type="InterPro" id="IPR036537">
    <property type="entry name" value="Adaptor_Cbl_N_dom_sf"/>
</dbReference>
<dbReference type="GO" id="GO:0007166">
    <property type="term" value="P:cell surface receptor signaling pathway"/>
    <property type="evidence" value="ECO:0007669"/>
    <property type="project" value="InterPro"/>
</dbReference>
<dbReference type="InterPro" id="IPR059179">
    <property type="entry name" value="MLKL-like_MCAfunc"/>
</dbReference>
<reference evidence="1 2" key="1">
    <citation type="submission" date="2018-06" db="EMBL/GenBank/DDBJ databases">
        <title>A transcriptomic atlas of mushroom development highlights an independent origin of complex multicellularity.</title>
        <authorList>
            <consortium name="DOE Joint Genome Institute"/>
            <person name="Krizsan K."/>
            <person name="Almasi E."/>
            <person name="Merenyi Z."/>
            <person name="Sahu N."/>
            <person name="Viragh M."/>
            <person name="Koszo T."/>
            <person name="Mondo S."/>
            <person name="Kiss B."/>
            <person name="Balint B."/>
            <person name="Kues U."/>
            <person name="Barry K."/>
            <person name="Hegedus J.C."/>
            <person name="Henrissat B."/>
            <person name="Johnson J."/>
            <person name="Lipzen A."/>
            <person name="Ohm R."/>
            <person name="Nagy I."/>
            <person name="Pangilinan J."/>
            <person name="Yan J."/>
            <person name="Xiong Y."/>
            <person name="Grigoriev I.V."/>
            <person name="Hibbett D.S."/>
            <person name="Nagy L.G."/>
        </authorList>
    </citation>
    <scope>NUCLEOTIDE SEQUENCE [LARGE SCALE GENOMIC DNA]</scope>
    <source>
        <strain evidence="1 2">SZMC22713</strain>
    </source>
</reference>
<evidence type="ECO:0000313" key="1">
    <source>
        <dbReference type="EMBL" id="TDL19056.1"/>
    </source>
</evidence>
<keyword evidence="2" id="KW-1185">Reference proteome</keyword>
<protein>
    <recommendedName>
        <fullName evidence="3">Fungal STAND N-terminal Goodbye domain-containing protein</fullName>
    </recommendedName>
</protein>
<dbReference type="OrthoDB" id="3266391at2759"/>
<name>A0A4Y7PVJ1_9AGAM</name>
<dbReference type="Gene3D" id="1.20.930.20">
    <property type="entry name" value="Adaptor protein Cbl, N-terminal domain"/>
    <property type="match status" value="1"/>
</dbReference>
<evidence type="ECO:0000313" key="2">
    <source>
        <dbReference type="Proteomes" id="UP000294933"/>
    </source>
</evidence>